<dbReference type="InterPro" id="IPR008969">
    <property type="entry name" value="CarboxyPept-like_regulatory"/>
</dbReference>
<dbReference type="InterPro" id="IPR051417">
    <property type="entry name" value="SDr/BOS_complex"/>
</dbReference>
<accession>A0AAE6KUG3</accession>
<dbReference type="Pfam" id="PF13620">
    <property type="entry name" value="CarboxypepD_reg"/>
    <property type="match status" value="3"/>
</dbReference>
<proteinExistence type="predicted"/>
<dbReference type="PANTHER" id="PTHR23303">
    <property type="entry name" value="CARBOXYPEPTIDASE REGULATORY REGION-CONTAINING"/>
    <property type="match status" value="1"/>
</dbReference>
<dbReference type="RefSeq" id="WP_237077512.1">
    <property type="nucleotide sequence ID" value="NZ_CP017169.1"/>
</dbReference>
<reference evidence="3 4" key="1">
    <citation type="journal article" date="2019" name="Science">
        <title>Social genes are selection hotspots in kin groups of a soil microbe.</title>
        <authorList>
            <person name="Wielgoss S."/>
            <person name="Wolfensberger R."/>
            <person name="Sun L."/>
            <person name="Fiegna F."/>
            <person name="Velicer G.J."/>
        </authorList>
    </citation>
    <scope>NUCLEOTIDE SEQUENCE [LARGE SCALE GENOMIC DNA]</scope>
    <source>
        <strain evidence="3 4">MC3.5.9c15</strain>
    </source>
</reference>
<keyword evidence="1" id="KW-0732">Signal</keyword>
<gene>
    <name evidence="3" type="ORF">BHS09_27375</name>
</gene>
<evidence type="ECO:0000256" key="1">
    <source>
        <dbReference type="ARBA" id="ARBA00022729"/>
    </source>
</evidence>
<organism evidence="3 4">
    <name type="scientific">Myxococcus xanthus</name>
    <dbReference type="NCBI Taxonomy" id="34"/>
    <lineage>
        <taxon>Bacteria</taxon>
        <taxon>Pseudomonadati</taxon>
        <taxon>Myxococcota</taxon>
        <taxon>Myxococcia</taxon>
        <taxon>Myxococcales</taxon>
        <taxon>Cystobacterineae</taxon>
        <taxon>Myxococcaceae</taxon>
        <taxon>Myxococcus</taxon>
    </lineage>
</organism>
<sequence length="1091" mass="116311">MYSGGAFTILAVGVLGLLAWDARSTSEAVGRGADVAASSQATNRIEGTGNQGAGDLGSTPRPERRRRIRGTVVDARGVPLAGVRVSAMSRDEESLAERPCPDWASGPWDSRREEKPRRLLQDCQWSGRDILTEWLSSRRGEAILQAETVTDGGGAYLLDGLDDGALSIWALNEDGAAVQQGIQGTHDDLRLVLTPGLRVEGAVSGEDAPLPGTRITLASVATDRYFDGITGPDGRFRIGPLPLGPYVLMAVQDGWRSALLHLNEANSLPEEGVQLTRPLNHAGRVLSQGSPIAGARVELSAESPEGFSYQVATSDAKGQFHFSGLSKVHRLTLSAFHGGMTASEQVTLDERDGAETVLELKPAPYLEGLVQDEARQPVSGARVSAIIKRHGSSHPDAESGLDGRFRLGPLGPDTHDFMVSAPGYLDTLVNLRSSTNTSSATITLFRATTITGVAVDAHGSPAPGVALTLMRECNPAAPYHLHETTTDETGHFELKACRPGEWEIQARDERFLPETVPVYAPSKDLRLSLRQGPTVLGTVSDEHGAPVPDANVDISARNEEDLPSRHAYSDAQGRFQLGAVQPGHYVVRVRKEILGVVRTVSHDLELREGTQSQVELRFPEGVTVSGVVVTASGKPLEGAVVRAYRASPVAETEPPALSIHCGGSGGARTGADGRFILRHLSSAPHAVEVTKRDHAFVPAQSLGGTTDPDDTFLVSPGEHPIRLVLQRYSRIRGSLLSADGAPILEFTLNGRLVRSEDGAFEWSTTKSGTLTLAFGATGMAPRSLTVDVPLEGDVDLGDLHMSPGRSVQGRLLDAATSAPIEGARLTLYFRAGTAGQRVSHDSDVSNPDGTFTLEHVSDAPSELVVDAVGYHRYIGTVTGGETPLIRLEPGVVADVTVRNHQGAPVEAMLQFWRDGAHQSDTLLVRNEKATHPGLEPGFYTVRASATSAADGAVPHFAPQRVHVPDGGRLTIDFVEQTTGATVTLLNPSIRGVYLSLHPGRIPAPTTEAAAEFLAKGRGFINPGEEDASLEEHDAPSRTTRFRNVPPGPATIFLLSGYVPVHFHREELTIPASGEIVHTLVPNWQPLPSPVE</sequence>
<dbReference type="GO" id="GO:0030246">
    <property type="term" value="F:carbohydrate binding"/>
    <property type="evidence" value="ECO:0007669"/>
    <property type="project" value="InterPro"/>
</dbReference>
<evidence type="ECO:0000313" key="4">
    <source>
        <dbReference type="Proteomes" id="UP000320179"/>
    </source>
</evidence>
<evidence type="ECO:0000313" key="3">
    <source>
        <dbReference type="EMBL" id="QDE70388.1"/>
    </source>
</evidence>
<dbReference type="Proteomes" id="UP000320179">
    <property type="component" value="Chromosome"/>
</dbReference>
<protein>
    <recommendedName>
        <fullName evidence="5">Carboxypeptidase regulatory-like domain-containing protein</fullName>
    </recommendedName>
</protein>
<evidence type="ECO:0000256" key="2">
    <source>
        <dbReference type="SAM" id="MobiDB-lite"/>
    </source>
</evidence>
<dbReference type="AlphaFoldDB" id="A0AAE6KUG3"/>
<name>A0AAE6KUG3_MYXXA</name>
<dbReference type="Gene3D" id="2.60.40.1120">
    <property type="entry name" value="Carboxypeptidase-like, regulatory domain"/>
    <property type="match status" value="3"/>
</dbReference>
<dbReference type="PANTHER" id="PTHR23303:SF14">
    <property type="entry name" value="BOS COMPLEX SUBUNIT NOMO1-RELATED"/>
    <property type="match status" value="1"/>
</dbReference>
<feature type="region of interest" description="Disordered" evidence="2">
    <location>
        <begin position="91"/>
        <end position="113"/>
    </location>
</feature>
<feature type="region of interest" description="Disordered" evidence="2">
    <location>
        <begin position="34"/>
        <end position="67"/>
    </location>
</feature>
<dbReference type="SUPFAM" id="SSF49464">
    <property type="entry name" value="Carboxypeptidase regulatory domain-like"/>
    <property type="match status" value="4"/>
</dbReference>
<dbReference type="EMBL" id="CP017174">
    <property type="protein sequence ID" value="QDE70388.1"/>
    <property type="molecule type" value="Genomic_DNA"/>
</dbReference>
<evidence type="ECO:0008006" key="5">
    <source>
        <dbReference type="Google" id="ProtNLM"/>
    </source>
</evidence>
<dbReference type="SUPFAM" id="SSF49452">
    <property type="entry name" value="Starch-binding domain-like"/>
    <property type="match status" value="2"/>
</dbReference>
<feature type="compositionally biased region" description="Basic and acidic residues" evidence="2">
    <location>
        <begin position="91"/>
        <end position="100"/>
    </location>
</feature>
<dbReference type="InterPro" id="IPR013784">
    <property type="entry name" value="Carb-bd-like_fold"/>
</dbReference>
<dbReference type="SUPFAM" id="SSF49478">
    <property type="entry name" value="Cna protein B-type domain"/>
    <property type="match status" value="1"/>
</dbReference>